<dbReference type="PANTHER" id="PTHR35024:SF4">
    <property type="entry name" value="POLYMER-FORMING CYTOSKELETAL PROTEIN"/>
    <property type="match status" value="1"/>
</dbReference>
<comment type="caution">
    <text evidence="3">The sequence shown here is derived from an EMBL/GenBank/DDBJ whole genome shotgun (WGS) entry which is preliminary data.</text>
</comment>
<organism evidence="3 4">
    <name type="scientific">Aquabacterium commune</name>
    <dbReference type="NCBI Taxonomy" id="70586"/>
    <lineage>
        <taxon>Bacteria</taxon>
        <taxon>Pseudomonadati</taxon>
        <taxon>Pseudomonadota</taxon>
        <taxon>Betaproteobacteria</taxon>
        <taxon>Burkholderiales</taxon>
        <taxon>Aquabacterium</taxon>
    </lineage>
</organism>
<dbReference type="Pfam" id="PF04519">
    <property type="entry name" value="Bactofilin"/>
    <property type="match status" value="1"/>
</dbReference>
<dbReference type="AlphaFoldDB" id="A0A4V3CWE1"/>
<accession>A0A4V3CWE1</accession>
<reference evidence="3 4" key="1">
    <citation type="submission" date="2019-03" db="EMBL/GenBank/DDBJ databases">
        <title>Genomic Encyclopedia of Type Strains, Phase IV (KMG-IV): sequencing the most valuable type-strain genomes for metagenomic binning, comparative biology and taxonomic classification.</title>
        <authorList>
            <person name="Goeker M."/>
        </authorList>
    </citation>
    <scope>NUCLEOTIDE SEQUENCE [LARGE SCALE GENOMIC DNA]</scope>
    <source>
        <strain evidence="3 4">DSM 11901</strain>
    </source>
</reference>
<dbReference type="InterPro" id="IPR007607">
    <property type="entry name" value="BacA/B"/>
</dbReference>
<evidence type="ECO:0000313" key="3">
    <source>
        <dbReference type="EMBL" id="TDP86008.1"/>
    </source>
</evidence>
<proteinExistence type="inferred from homology"/>
<feature type="region of interest" description="Disordered" evidence="2">
    <location>
        <begin position="123"/>
        <end position="150"/>
    </location>
</feature>
<evidence type="ECO:0000256" key="2">
    <source>
        <dbReference type="SAM" id="MobiDB-lite"/>
    </source>
</evidence>
<dbReference type="Proteomes" id="UP000294593">
    <property type="component" value="Unassembled WGS sequence"/>
</dbReference>
<keyword evidence="4" id="KW-1185">Reference proteome</keyword>
<evidence type="ECO:0000256" key="1">
    <source>
        <dbReference type="ARBA" id="ARBA00044755"/>
    </source>
</evidence>
<protein>
    <submittedName>
        <fullName evidence="3">Cytoskeletal protein CcmA (Bactofilin family)</fullName>
    </submittedName>
</protein>
<evidence type="ECO:0000313" key="4">
    <source>
        <dbReference type="Proteomes" id="UP000294593"/>
    </source>
</evidence>
<comment type="similarity">
    <text evidence="1">Belongs to the bactofilin family.</text>
</comment>
<gene>
    <name evidence="3" type="ORF">EV672_102358</name>
</gene>
<name>A0A4V3CWE1_9BURK</name>
<dbReference type="PANTHER" id="PTHR35024">
    <property type="entry name" value="HYPOTHETICAL CYTOSOLIC PROTEIN"/>
    <property type="match status" value="1"/>
</dbReference>
<dbReference type="EMBL" id="SNXW01000002">
    <property type="protein sequence ID" value="TDP86008.1"/>
    <property type="molecule type" value="Genomic_DNA"/>
</dbReference>
<sequence>MSGWMFNWKKTPPIRTLIGEGTVITGEIRFSDGLRIDGELHGNVTSVGDGRSLLVISDKARVHGKVRAGHVIINGSVEGPVMAEELLELQPKARIVGDVRYEALEMHQGATIDGELRAMKSEPKPGLKLAASSVPVTGAPPAGSADRAAS</sequence>